<feature type="region of interest" description="Disordered" evidence="4">
    <location>
        <begin position="426"/>
        <end position="451"/>
    </location>
</feature>
<dbReference type="PANTHER" id="PTHR45929">
    <property type="entry name" value="JAK PATHWAY SIGNAL TRANSDUCTION ADAPTOR MOLECULE"/>
    <property type="match status" value="1"/>
</dbReference>
<dbReference type="InterPro" id="IPR036028">
    <property type="entry name" value="SH3-like_dom_sf"/>
</dbReference>
<feature type="region of interest" description="Disordered" evidence="4">
    <location>
        <begin position="468"/>
        <end position="542"/>
    </location>
</feature>
<evidence type="ECO:0008006" key="9">
    <source>
        <dbReference type="Google" id="ProtNLM"/>
    </source>
</evidence>
<evidence type="ECO:0000313" key="8">
    <source>
        <dbReference type="Proteomes" id="UP001150062"/>
    </source>
</evidence>
<keyword evidence="8" id="KW-1185">Reference proteome</keyword>
<organism evidence="7 8">
    <name type="scientific">Anaeramoeba flamelloides</name>
    <dbReference type="NCBI Taxonomy" id="1746091"/>
    <lineage>
        <taxon>Eukaryota</taxon>
        <taxon>Metamonada</taxon>
        <taxon>Anaeramoebidae</taxon>
        <taxon>Anaeramoeba</taxon>
    </lineage>
</organism>
<evidence type="ECO:0000259" key="5">
    <source>
        <dbReference type="PROSITE" id="PS50002"/>
    </source>
</evidence>
<reference evidence="7" key="1">
    <citation type="submission" date="2022-08" db="EMBL/GenBank/DDBJ databases">
        <title>Novel sulfate-reducing endosymbionts in the free-living metamonad Anaeramoeba.</title>
        <authorList>
            <person name="Jerlstrom-Hultqvist J."/>
            <person name="Cepicka I."/>
            <person name="Gallot-Lavallee L."/>
            <person name="Salas-Leiva D."/>
            <person name="Curtis B.A."/>
            <person name="Zahonova K."/>
            <person name="Pipaliya S."/>
            <person name="Dacks J."/>
            <person name="Roger A.J."/>
        </authorList>
    </citation>
    <scope>NUCLEOTIDE SEQUENCE</scope>
    <source>
        <strain evidence="7">Schooner1</strain>
    </source>
</reference>
<dbReference type="PROSITE" id="PS51741">
    <property type="entry name" value="F_BAR"/>
    <property type="match status" value="1"/>
</dbReference>
<dbReference type="PANTHER" id="PTHR45929:SF3">
    <property type="entry name" value="JAK PATHWAY SIGNAL TRANSDUCTION ADAPTOR MOLECULE"/>
    <property type="match status" value="1"/>
</dbReference>
<keyword evidence="1 2" id="KW-0728">SH3 domain</keyword>
<evidence type="ECO:0000313" key="7">
    <source>
        <dbReference type="EMBL" id="KAJ6246103.1"/>
    </source>
</evidence>
<evidence type="ECO:0000256" key="1">
    <source>
        <dbReference type="ARBA" id="ARBA00022443"/>
    </source>
</evidence>
<dbReference type="Gene3D" id="2.30.30.40">
    <property type="entry name" value="SH3 Domains"/>
    <property type="match status" value="2"/>
</dbReference>
<dbReference type="InterPro" id="IPR027267">
    <property type="entry name" value="AH/BAR_dom_sf"/>
</dbReference>
<evidence type="ECO:0000256" key="4">
    <source>
        <dbReference type="SAM" id="MobiDB-lite"/>
    </source>
</evidence>
<dbReference type="CDD" id="cd00174">
    <property type="entry name" value="SH3"/>
    <property type="match status" value="2"/>
</dbReference>
<dbReference type="EMBL" id="JAOAOG010000140">
    <property type="protein sequence ID" value="KAJ6246103.1"/>
    <property type="molecule type" value="Genomic_DNA"/>
</dbReference>
<dbReference type="InterPro" id="IPR050670">
    <property type="entry name" value="STAM"/>
</dbReference>
<feature type="compositionally biased region" description="Acidic residues" evidence="4">
    <location>
        <begin position="492"/>
        <end position="542"/>
    </location>
</feature>
<dbReference type="PROSITE" id="PS50002">
    <property type="entry name" value="SH3"/>
    <property type="match status" value="2"/>
</dbReference>
<gene>
    <name evidence="7" type="ORF">M0813_19863</name>
</gene>
<feature type="compositionally biased region" description="Low complexity" evidence="4">
    <location>
        <begin position="426"/>
        <end position="443"/>
    </location>
</feature>
<feature type="compositionally biased region" description="Basic and acidic residues" evidence="4">
    <location>
        <begin position="468"/>
        <end position="491"/>
    </location>
</feature>
<dbReference type="SMART" id="SM00326">
    <property type="entry name" value="SH3"/>
    <property type="match status" value="2"/>
</dbReference>
<dbReference type="Pfam" id="PF00018">
    <property type="entry name" value="SH3_1"/>
    <property type="match status" value="2"/>
</dbReference>
<dbReference type="InterPro" id="IPR001452">
    <property type="entry name" value="SH3_domain"/>
</dbReference>
<proteinExistence type="predicted"/>
<comment type="caution">
    <text evidence="7">The sequence shown here is derived from an EMBL/GenBank/DDBJ whole genome shotgun (WGS) entry which is preliminary data.</text>
</comment>
<dbReference type="SUPFAM" id="SSF103657">
    <property type="entry name" value="BAR/IMD domain-like"/>
    <property type="match status" value="1"/>
</dbReference>
<sequence>MSKTEQKKSTTQPTQEQNNITKNESFFPNLWDKPESFNTHSNESILNMKEMFTVFTNLQNITNKHSLQLEKLTKSFQQSQIDTSEVSKCWIAFKLQIETSSEHQSQTQTLIKNMINETTTFLQSYTPKTEKLFSNWKKIKKQYDDHLLVVNKKKAKTFKKSELYFNSLENLEELKKKSPNQVTKMKHKVKTNQRDYKQLYKEYQTAWKQLEKYSNRVKPKLEEILKSLEILERNRIDFLQKNWTMFLITLQIINTTTKDNCSKLVNRINLIQPKAEINNFVNRHKNSPEEIQDIPITKYINERKHYNSKQVKIAKEKWKKRLGSKLTMITTETKTKKEKKITKTTEPAPLPPSMKIHQAVYPYIGDEDNFELSFNSGDLIYVLEENENNWWKGQIGKKIGYFPLTYTRTIKKLGIENLQYKTDNSTNSQFNKNSNNNSNNFKQNSDDDDDDFEVIEIPDELKDIANKERKQEEDQIKEEDQKNEDLKKQNEEIDNDEENEESENDEENDEIEEERIDEDVEEELIDDESDELSNEEETTSEEEELVYVMSLYDYEGEDEEVLCIHEGEKLIVLEEFDGWIKAQNELGDIGLVPENYTTTEFED</sequence>
<protein>
    <recommendedName>
        <fullName evidence="9">SH3 domain-containing protein</fullName>
    </recommendedName>
</protein>
<name>A0ABQ8YNH0_9EUKA</name>
<feature type="domain" description="SH3" evidence="5">
    <location>
        <begin position="352"/>
        <end position="412"/>
    </location>
</feature>
<feature type="domain" description="F-BAR" evidence="6">
    <location>
        <begin position="24"/>
        <end position="276"/>
    </location>
</feature>
<dbReference type="SUPFAM" id="SSF50044">
    <property type="entry name" value="SH3-domain"/>
    <property type="match status" value="2"/>
</dbReference>
<keyword evidence="3" id="KW-0175">Coiled coil</keyword>
<dbReference type="Proteomes" id="UP001150062">
    <property type="component" value="Unassembled WGS sequence"/>
</dbReference>
<evidence type="ECO:0000256" key="3">
    <source>
        <dbReference type="PROSITE-ProRule" id="PRU01077"/>
    </source>
</evidence>
<dbReference type="Gene3D" id="1.20.1270.60">
    <property type="entry name" value="Arfaptin homology (AH) domain/BAR domain"/>
    <property type="match status" value="1"/>
</dbReference>
<evidence type="ECO:0000259" key="6">
    <source>
        <dbReference type="PROSITE" id="PS51741"/>
    </source>
</evidence>
<evidence type="ECO:0000256" key="2">
    <source>
        <dbReference type="PROSITE-ProRule" id="PRU00192"/>
    </source>
</evidence>
<accession>A0ABQ8YNH0</accession>
<dbReference type="InterPro" id="IPR031160">
    <property type="entry name" value="F_BAR_dom"/>
</dbReference>
<feature type="compositionally biased region" description="Polar residues" evidence="4">
    <location>
        <begin position="9"/>
        <end position="26"/>
    </location>
</feature>
<feature type="domain" description="SH3" evidence="5">
    <location>
        <begin position="543"/>
        <end position="602"/>
    </location>
</feature>
<feature type="region of interest" description="Disordered" evidence="4">
    <location>
        <begin position="1"/>
        <end position="33"/>
    </location>
</feature>